<keyword evidence="2" id="KW-0812">Transmembrane</keyword>
<name>A0A8J4YG70_CHIOP</name>
<evidence type="ECO:0000256" key="2">
    <source>
        <dbReference type="SAM" id="Phobius"/>
    </source>
</evidence>
<gene>
    <name evidence="3" type="ORF">GWK47_034735</name>
</gene>
<protein>
    <submittedName>
        <fullName evidence="3">Uncharacterized protein</fullName>
    </submittedName>
</protein>
<feature type="compositionally biased region" description="Pro residues" evidence="1">
    <location>
        <begin position="306"/>
        <end position="331"/>
    </location>
</feature>
<keyword evidence="2" id="KW-1133">Transmembrane helix</keyword>
<accession>A0A8J4YG70</accession>
<evidence type="ECO:0000313" key="3">
    <source>
        <dbReference type="EMBL" id="KAG0727418.1"/>
    </source>
</evidence>
<evidence type="ECO:0000313" key="4">
    <source>
        <dbReference type="Proteomes" id="UP000770661"/>
    </source>
</evidence>
<evidence type="ECO:0000256" key="1">
    <source>
        <dbReference type="SAM" id="MobiDB-lite"/>
    </source>
</evidence>
<proteinExistence type="predicted"/>
<comment type="caution">
    <text evidence="3">The sequence shown here is derived from an EMBL/GenBank/DDBJ whole genome shotgun (WGS) entry which is preliminary data.</text>
</comment>
<dbReference type="Proteomes" id="UP000770661">
    <property type="component" value="Unassembled WGS sequence"/>
</dbReference>
<feature type="transmembrane region" description="Helical" evidence="2">
    <location>
        <begin position="380"/>
        <end position="401"/>
    </location>
</feature>
<dbReference type="OrthoDB" id="6354779at2759"/>
<sequence>MRVFLPVPSPPTECLAVTHAEVTWAWSPQVVAILAWADPSTPDAPILQITLPDPSRPHLIALHADRIKEEVGEEVREAWLDGGWLGPGWAKLRLDLTDNVTLSVAGQDGRHLVSRPLPRHLHNLHLAGSNLTADCHSGQVVWRVGGIEWVGVPLAGEREGEGNTHPFLLYSHQAILVSLEIPGAKETLTLAWDPQRTRLHVSATPYITRREGATSRATSTTLAPAAASLQPLPPFTAYLLRLVCGDVGGGAGQGVRCELREEEEEEDKEGRLLKALYVPSAPWMLRLRGEGQELFFLRQDTTKSLPPTPYQHPKPPTAPLPTPTIPSPLPPHSFASTRSIAASDGLPPPTATQPPATTNIPTGDKGGGHRGGAAVGWSGWWVILTVLLSILLVFVVVMCVVSHYHRPKLEKYLGGLHLIPEEDLLDPLERPPCPERRPLMLRSVSIINTDDLNAAAPLRLWNAVASGDAVEVEQVMATLSPDPNSRLGGQDTTPYQEAHHRGHTPVLRVLEAAMDKRPDVPHNDMVLSVMQVMWVFGEGREGKGRVKCWCCGKETGAMLVVL</sequence>
<feature type="compositionally biased region" description="Low complexity" evidence="1">
    <location>
        <begin position="353"/>
        <end position="363"/>
    </location>
</feature>
<feature type="region of interest" description="Disordered" evidence="1">
    <location>
        <begin position="302"/>
        <end position="369"/>
    </location>
</feature>
<keyword evidence="4" id="KW-1185">Reference proteome</keyword>
<organism evidence="3 4">
    <name type="scientific">Chionoecetes opilio</name>
    <name type="common">Atlantic snow crab</name>
    <name type="synonym">Cancer opilio</name>
    <dbReference type="NCBI Taxonomy" id="41210"/>
    <lineage>
        <taxon>Eukaryota</taxon>
        <taxon>Metazoa</taxon>
        <taxon>Ecdysozoa</taxon>
        <taxon>Arthropoda</taxon>
        <taxon>Crustacea</taxon>
        <taxon>Multicrustacea</taxon>
        <taxon>Malacostraca</taxon>
        <taxon>Eumalacostraca</taxon>
        <taxon>Eucarida</taxon>
        <taxon>Decapoda</taxon>
        <taxon>Pleocyemata</taxon>
        <taxon>Brachyura</taxon>
        <taxon>Eubrachyura</taxon>
        <taxon>Majoidea</taxon>
        <taxon>Majidae</taxon>
        <taxon>Chionoecetes</taxon>
    </lineage>
</organism>
<dbReference type="EMBL" id="JACEEZ010003422">
    <property type="protein sequence ID" value="KAG0727418.1"/>
    <property type="molecule type" value="Genomic_DNA"/>
</dbReference>
<keyword evidence="2" id="KW-0472">Membrane</keyword>
<dbReference type="AlphaFoldDB" id="A0A8J4YG70"/>
<reference evidence="3" key="1">
    <citation type="submission" date="2020-07" db="EMBL/GenBank/DDBJ databases">
        <title>The High-quality genome of the commercially important snow crab, Chionoecetes opilio.</title>
        <authorList>
            <person name="Jeong J.-H."/>
            <person name="Ryu S."/>
        </authorList>
    </citation>
    <scope>NUCLEOTIDE SEQUENCE</scope>
    <source>
        <strain evidence="3">MADBK_172401_WGS</strain>
        <tissue evidence="3">Digestive gland</tissue>
    </source>
</reference>